<protein>
    <recommendedName>
        <fullName evidence="1">At2g35280-like TPR domain-containing protein</fullName>
    </recommendedName>
</protein>
<gene>
    <name evidence="2" type="ORF">EJD97_018958</name>
</gene>
<organism evidence="2">
    <name type="scientific">Solanum chilense</name>
    <name type="common">Tomato</name>
    <name type="synonym">Lycopersicon chilense</name>
    <dbReference type="NCBI Taxonomy" id="4083"/>
    <lineage>
        <taxon>Eukaryota</taxon>
        <taxon>Viridiplantae</taxon>
        <taxon>Streptophyta</taxon>
        <taxon>Embryophyta</taxon>
        <taxon>Tracheophyta</taxon>
        <taxon>Spermatophyta</taxon>
        <taxon>Magnoliopsida</taxon>
        <taxon>eudicotyledons</taxon>
        <taxon>Gunneridae</taxon>
        <taxon>Pentapetalae</taxon>
        <taxon>asterids</taxon>
        <taxon>lamiids</taxon>
        <taxon>Solanales</taxon>
        <taxon>Solanaceae</taxon>
        <taxon>Solanoideae</taxon>
        <taxon>Solaneae</taxon>
        <taxon>Solanum</taxon>
        <taxon>Solanum subgen. Lycopersicon</taxon>
    </lineage>
</organism>
<dbReference type="InterPro" id="IPR040338">
    <property type="entry name" value="At1g67623-like"/>
</dbReference>
<dbReference type="AlphaFoldDB" id="A0A6N2AZZ4"/>
<feature type="domain" description="At2g35280-like TPR" evidence="1">
    <location>
        <begin position="23"/>
        <end position="109"/>
    </location>
</feature>
<dbReference type="PANTHER" id="PTHR33784:SF10">
    <property type="entry name" value="F-BOX PROTEIN"/>
    <property type="match status" value="1"/>
</dbReference>
<reference evidence="2" key="1">
    <citation type="submission" date="2019-05" db="EMBL/GenBank/DDBJ databases">
        <title>The de novo reference genome and transcriptome assemblies of the wild tomato species Solanum chilense.</title>
        <authorList>
            <person name="Stam R."/>
            <person name="Nosenko T."/>
            <person name="Hoerger A.C."/>
            <person name="Stephan W."/>
            <person name="Seidel M.A."/>
            <person name="Kuhn J.M.M."/>
            <person name="Haberer G."/>
            <person name="Tellier A."/>
        </authorList>
    </citation>
    <scope>NUCLEOTIDE SEQUENCE</scope>
    <source>
        <tissue evidence="2">Mature leaves</tissue>
    </source>
</reference>
<dbReference type="PANTHER" id="PTHR33784">
    <property type="entry name" value="OS05G0482100 PROTEIN"/>
    <property type="match status" value="1"/>
</dbReference>
<name>A0A6N2AZZ4_SOLCI</name>
<dbReference type="EMBL" id="RXGB01005283">
    <property type="protein sequence ID" value="TMW88175.1"/>
    <property type="molecule type" value="Genomic_DNA"/>
</dbReference>
<accession>A0A6N2AZZ4</accession>
<proteinExistence type="predicted"/>
<comment type="caution">
    <text evidence="2">The sequence shown here is derived from an EMBL/GenBank/DDBJ whole genome shotgun (WGS) entry which is preliminary data.</text>
</comment>
<dbReference type="InterPro" id="IPR057136">
    <property type="entry name" value="At2g35280_TPR_dom"/>
</dbReference>
<evidence type="ECO:0000259" key="1">
    <source>
        <dbReference type="Pfam" id="PF23310"/>
    </source>
</evidence>
<evidence type="ECO:0000313" key="2">
    <source>
        <dbReference type="EMBL" id="TMW88175.1"/>
    </source>
</evidence>
<sequence>MVSTRKNLLESLPTELVTLASFHTKPTWTINKHAMSFMKSCITSENIEALYRKGVFDFFNGNDPTALRMIKKTTKGGHRGEEYVLVVISIFEGSISMREGLMYIANIEKTCQ</sequence>
<dbReference type="Pfam" id="PF23310">
    <property type="entry name" value="TPR_27"/>
    <property type="match status" value="1"/>
</dbReference>